<proteinExistence type="predicted"/>
<reference evidence="1 2" key="1">
    <citation type="submission" date="2018-06" db="EMBL/GenBank/DDBJ databases">
        <title>Genome analysis of cellulolytic fungus Trichoderma lentiforme CFAM-422.</title>
        <authorList>
            <person name="Steindorff A.S."/>
            <person name="Formighieri E.F."/>
            <person name="Midorikawa G.E.O."/>
            <person name="Tamietti M.S."/>
            <person name="Ramos E.Z."/>
            <person name="Silva A.S."/>
            <person name="Bon E.P.S."/>
            <person name="Mendes T.D."/>
            <person name="Damaso M.C.T."/>
            <person name="Favaro L.C.L."/>
        </authorList>
    </citation>
    <scope>NUCLEOTIDE SEQUENCE [LARGE SCALE GENOMIC DNA]</scope>
    <source>
        <strain evidence="1 2">CFAM-422</strain>
    </source>
</reference>
<evidence type="ECO:0000313" key="1">
    <source>
        <dbReference type="EMBL" id="KAF3076177.1"/>
    </source>
</evidence>
<keyword evidence="2" id="KW-1185">Reference proteome</keyword>
<dbReference type="EMBL" id="QLNT01000002">
    <property type="protein sequence ID" value="KAF3076177.1"/>
    <property type="molecule type" value="Genomic_DNA"/>
</dbReference>
<dbReference type="InterPro" id="IPR016039">
    <property type="entry name" value="Thiolase-like"/>
</dbReference>
<dbReference type="Proteomes" id="UP000801864">
    <property type="component" value="Unassembled WGS sequence"/>
</dbReference>
<dbReference type="AlphaFoldDB" id="A0A9P4XQ08"/>
<evidence type="ECO:0000313" key="2">
    <source>
        <dbReference type="Proteomes" id="UP000801864"/>
    </source>
</evidence>
<dbReference type="SUPFAM" id="SSF53901">
    <property type="entry name" value="Thiolase-like"/>
    <property type="match status" value="1"/>
</dbReference>
<name>A0A9P4XQ08_9HYPO</name>
<dbReference type="Gene3D" id="3.40.47.10">
    <property type="match status" value="1"/>
</dbReference>
<protein>
    <submittedName>
        <fullName evidence="1">Polyketide synthase-nonribosomal peptide synthetase</fullName>
    </submittedName>
</protein>
<sequence length="81" mass="8622">MGSLHMQDADAGPDGHTCREGVASIILKKLSVAILDGDHIECLNGYSDGITVPSTKAQAASVQRTYKNGGLDPENNIYDYI</sequence>
<comment type="caution">
    <text evidence="1">The sequence shown here is derived from an EMBL/GenBank/DDBJ whole genome shotgun (WGS) entry which is preliminary data.</text>
</comment>
<organism evidence="1 2">
    <name type="scientific">Trichoderma lentiforme</name>
    <dbReference type="NCBI Taxonomy" id="1567552"/>
    <lineage>
        <taxon>Eukaryota</taxon>
        <taxon>Fungi</taxon>
        <taxon>Dikarya</taxon>
        <taxon>Ascomycota</taxon>
        <taxon>Pezizomycotina</taxon>
        <taxon>Sordariomycetes</taxon>
        <taxon>Hypocreomycetidae</taxon>
        <taxon>Hypocreales</taxon>
        <taxon>Hypocreaceae</taxon>
        <taxon>Trichoderma</taxon>
    </lineage>
</organism>
<dbReference type="GO" id="GO:0016746">
    <property type="term" value="F:acyltransferase activity"/>
    <property type="evidence" value="ECO:0007669"/>
    <property type="project" value="InterPro"/>
</dbReference>
<gene>
    <name evidence="1" type="ORF">CFAM422_001853</name>
</gene>
<accession>A0A9P4XQ08</accession>